<dbReference type="eggNOG" id="ENOG502S5QU">
    <property type="taxonomic scope" value="Eukaryota"/>
</dbReference>
<dbReference type="InterPro" id="IPR029069">
    <property type="entry name" value="HotDog_dom_sf"/>
</dbReference>
<dbReference type="AlphaFoldDB" id="B8MGG8"/>
<dbReference type="Proteomes" id="UP000001745">
    <property type="component" value="Unassembled WGS sequence"/>
</dbReference>
<dbReference type="InterPro" id="IPR052741">
    <property type="entry name" value="Mitochondrial_HTD2"/>
</dbReference>
<dbReference type="OMA" id="IHYDRRY"/>
<dbReference type="PANTHER" id="PTHR28152:SF2">
    <property type="entry name" value="N-TERMINAL OF MAOC-LIKE DEHYDRATASE DOMAIN-CONTAINING PROTEIN"/>
    <property type="match status" value="1"/>
</dbReference>
<reference evidence="3" key="1">
    <citation type="journal article" date="2015" name="Genome Announc.">
        <title>Genome sequence of the AIDS-associated pathogen Penicillium marneffei (ATCC18224) and its near taxonomic relative Talaromyces stipitatus (ATCC10500).</title>
        <authorList>
            <person name="Nierman W.C."/>
            <person name="Fedorova-Abrams N.D."/>
            <person name="Andrianopoulos A."/>
        </authorList>
    </citation>
    <scope>NUCLEOTIDE SEQUENCE [LARGE SCALE GENOMIC DNA]</scope>
    <source>
        <strain evidence="3">ATCC 10500 / CBS 375.48 / QM 6759 / NRRL 1006</strain>
    </source>
</reference>
<gene>
    <name evidence="2" type="ORF">TSTA_013870</name>
</gene>
<dbReference type="GeneID" id="8099186"/>
<dbReference type="Gene3D" id="3.10.129.10">
    <property type="entry name" value="Hotdog Thioesterase"/>
    <property type="match status" value="1"/>
</dbReference>
<evidence type="ECO:0008006" key="4">
    <source>
        <dbReference type="Google" id="ProtNLM"/>
    </source>
</evidence>
<feature type="region of interest" description="Disordered" evidence="1">
    <location>
        <begin position="201"/>
        <end position="229"/>
    </location>
</feature>
<evidence type="ECO:0000256" key="1">
    <source>
        <dbReference type="SAM" id="MobiDB-lite"/>
    </source>
</evidence>
<protein>
    <recommendedName>
        <fullName evidence="4">Mesaconyl-C4 CoA hydratase</fullName>
    </recommendedName>
</protein>
<dbReference type="InParanoid" id="B8MGG8"/>
<dbReference type="GO" id="GO:0005739">
    <property type="term" value="C:mitochondrion"/>
    <property type="evidence" value="ECO:0007669"/>
    <property type="project" value="TreeGrafter"/>
</dbReference>
<proteinExistence type="predicted"/>
<dbReference type="RefSeq" id="XP_002483522.1">
    <property type="nucleotide sequence ID" value="XM_002483477.1"/>
</dbReference>
<dbReference type="EMBL" id="EQ962656">
    <property type="protein sequence ID" value="EED16288.1"/>
    <property type="molecule type" value="Genomic_DNA"/>
</dbReference>
<feature type="compositionally biased region" description="Polar residues" evidence="1">
    <location>
        <begin position="212"/>
        <end position="229"/>
    </location>
</feature>
<dbReference type="PANTHER" id="PTHR28152">
    <property type="entry name" value="HYDROXYACYL-THIOESTER DEHYDRATASE TYPE 2, MITOCHONDRIAL"/>
    <property type="match status" value="1"/>
</dbReference>
<evidence type="ECO:0000313" key="2">
    <source>
        <dbReference type="EMBL" id="EED16288.1"/>
    </source>
</evidence>
<accession>B8MGG8</accession>
<dbReference type="VEuPathDB" id="FungiDB:TSTA_013870"/>
<organism evidence="2 3">
    <name type="scientific">Talaromyces stipitatus (strain ATCC 10500 / CBS 375.48 / QM 6759 / NRRL 1006)</name>
    <name type="common">Penicillium stipitatum</name>
    <dbReference type="NCBI Taxonomy" id="441959"/>
    <lineage>
        <taxon>Eukaryota</taxon>
        <taxon>Fungi</taxon>
        <taxon>Dikarya</taxon>
        <taxon>Ascomycota</taxon>
        <taxon>Pezizomycotina</taxon>
        <taxon>Eurotiomycetes</taxon>
        <taxon>Eurotiomycetidae</taxon>
        <taxon>Eurotiales</taxon>
        <taxon>Trichocomaceae</taxon>
        <taxon>Talaromyces</taxon>
        <taxon>Talaromyces sect. Talaromyces</taxon>
    </lineage>
</organism>
<dbReference type="SUPFAM" id="SSF54637">
    <property type="entry name" value="Thioesterase/thiol ester dehydrase-isomerase"/>
    <property type="match status" value="1"/>
</dbReference>
<sequence length="357" mass="40695">MLTALRKRLPIIKTVPKHRYLTSKSHVSDASTISTSFLSHHQSLGPKLRTQYLDSNQMHLLTLTLNRPHLYPDYPTKPPTNNVPIPPGYHLVYFTPSSLESELGADGTDTSYNPAAPFTRRMWAGGEISWPRTHNPNGEGRANLLRIGQEVTETTRVVSAEPKTVRRTGEEMIVVGVEKRFENEGGVGVVDRRNWVFRKTLSDSPQERNRIDNTSQPLTNQPKLTTQESNPNLLHKRVLCQTPISLFRFSALTFNAHKIHYSVPWAQQIEGHRNIVVHGPLNLINILDLWRDVQYGKAQQRDREEIVPERIVYRATSPVYVDEEYEIILKEETESGVSWVNVINHEGVDCMKAEIKA</sequence>
<dbReference type="STRING" id="441959.B8MGG8"/>
<name>B8MGG8_TALSN</name>
<dbReference type="FunFam" id="3.10.129.10:FF:000103">
    <property type="entry name" value="WGS project CABT00000000 data, contig 2.1"/>
    <property type="match status" value="1"/>
</dbReference>
<dbReference type="GO" id="GO:0019171">
    <property type="term" value="F:(3R)-hydroxyacyl-[acyl-carrier-protein] dehydratase activity"/>
    <property type="evidence" value="ECO:0007669"/>
    <property type="project" value="TreeGrafter"/>
</dbReference>
<dbReference type="OrthoDB" id="3257538at2759"/>
<keyword evidence="3" id="KW-1185">Reference proteome</keyword>
<dbReference type="FunCoup" id="B8MGG8">
    <property type="interactions" value="43"/>
</dbReference>
<evidence type="ECO:0000313" key="3">
    <source>
        <dbReference type="Proteomes" id="UP000001745"/>
    </source>
</evidence>
<dbReference type="HOGENOM" id="CLU_028690_0_1_1"/>
<dbReference type="PhylomeDB" id="B8MGG8"/>